<dbReference type="EMBL" id="FJOG01000042">
    <property type="protein sequence ID" value="CZR67186.1"/>
    <property type="molecule type" value="Genomic_DNA"/>
</dbReference>
<dbReference type="InterPro" id="IPR013087">
    <property type="entry name" value="Znf_C2H2_type"/>
</dbReference>
<reference evidence="3 4" key="1">
    <citation type="submission" date="2016-03" db="EMBL/GenBank/DDBJ databases">
        <authorList>
            <person name="Ploux O."/>
        </authorList>
    </citation>
    <scope>NUCLEOTIDE SEQUENCE [LARGE SCALE GENOMIC DNA]</scope>
    <source>
        <strain evidence="3 4">UAMH 11012</strain>
    </source>
</reference>
<evidence type="ECO:0000313" key="3">
    <source>
        <dbReference type="EMBL" id="CZR67186.1"/>
    </source>
</evidence>
<protein>
    <recommendedName>
        <fullName evidence="2">C2H2-type domain-containing protein</fullName>
    </recommendedName>
</protein>
<feature type="domain" description="C2H2-type" evidence="2">
    <location>
        <begin position="15"/>
        <end position="36"/>
    </location>
</feature>
<feature type="compositionally biased region" description="Low complexity" evidence="1">
    <location>
        <begin position="390"/>
        <end position="401"/>
    </location>
</feature>
<dbReference type="SMART" id="SM00355">
    <property type="entry name" value="ZnF_C2H2"/>
    <property type="match status" value="2"/>
</dbReference>
<feature type="compositionally biased region" description="Polar residues" evidence="1">
    <location>
        <begin position="93"/>
        <end position="103"/>
    </location>
</feature>
<dbReference type="PROSITE" id="PS00028">
    <property type="entry name" value="ZINC_FINGER_C2H2_1"/>
    <property type="match status" value="1"/>
</dbReference>
<feature type="compositionally biased region" description="Polar residues" evidence="1">
    <location>
        <begin position="212"/>
        <end position="224"/>
    </location>
</feature>
<feature type="compositionally biased region" description="Basic and acidic residues" evidence="1">
    <location>
        <begin position="306"/>
        <end position="316"/>
    </location>
</feature>
<feature type="compositionally biased region" description="Low complexity" evidence="1">
    <location>
        <begin position="74"/>
        <end position="92"/>
    </location>
</feature>
<dbReference type="AlphaFoldDB" id="A0A1L7XQ68"/>
<dbReference type="OrthoDB" id="3563637at2759"/>
<proteinExistence type="predicted"/>
<name>A0A1L7XQ68_9HELO</name>
<feature type="region of interest" description="Disordered" evidence="1">
    <location>
        <begin position="37"/>
        <end position="108"/>
    </location>
</feature>
<evidence type="ECO:0000313" key="4">
    <source>
        <dbReference type="Proteomes" id="UP000184330"/>
    </source>
</evidence>
<feature type="compositionally biased region" description="Low complexity" evidence="1">
    <location>
        <begin position="258"/>
        <end position="274"/>
    </location>
</feature>
<keyword evidence="4" id="KW-1185">Reference proteome</keyword>
<dbReference type="Proteomes" id="UP000184330">
    <property type="component" value="Unassembled WGS sequence"/>
</dbReference>
<feature type="region of interest" description="Disordered" evidence="1">
    <location>
        <begin position="563"/>
        <end position="586"/>
    </location>
</feature>
<sequence length="586" mass="64045">MASPLPPRSPDYVTCPACPEVFHSYRQFNEHFDSAHLSDEEGETSEMPPRARSNSSGLFMSPDHASSMSLRDNSTAAPAPSTVTSTVTPSTTGSNQGTGNIDNRPQGPWGCTIGSCSESDHYDEALAAAVAAGWKPESAPKRAARTVIRPSALRHSSGHGDPSVLKCPEFGCNFTNDVEEEIKKHWESAHPSYIDFPGSIPIRNNNRANFATMANTPASGTSRAVESGSRDQQPSPKSPSFAFKPNHDRQYSMAPTNSTPSSSRPAMASSALRAQSQRPMGARSFAKLALFDQNDPDGDLQPIRRPLPDKHARWDSGDEDSEEGKIFDTSESESESEDEAPKPPPKRLRFAAANATGNGPYINPDESDSDMSDGRSPTPEPSANGNASAPNVNGGPVVLPPSHTSGVPYRRGYVYPGLDFDNIMTFPPDSSLVDPNAHRPRVAIPKPKKPELKEVPMNFADDPETPHMSFVMRRAQALAEAEQESRRPGFSAKAIAKKVRRRADTYVARPKRAYNWKTENKNKKKRYEQNGFSGRAADRAKALEKALEAELLAKKTAKEFRKLEKMNRLNGNGKRGRESSKEEDDE</sequence>
<gene>
    <name evidence="3" type="ORF">PAC_17085</name>
</gene>
<organism evidence="3 4">
    <name type="scientific">Phialocephala subalpina</name>
    <dbReference type="NCBI Taxonomy" id="576137"/>
    <lineage>
        <taxon>Eukaryota</taxon>
        <taxon>Fungi</taxon>
        <taxon>Dikarya</taxon>
        <taxon>Ascomycota</taxon>
        <taxon>Pezizomycotina</taxon>
        <taxon>Leotiomycetes</taxon>
        <taxon>Helotiales</taxon>
        <taxon>Mollisiaceae</taxon>
        <taxon>Phialocephala</taxon>
        <taxon>Phialocephala fortinii species complex</taxon>
    </lineage>
</organism>
<feature type="region of interest" description="Disordered" evidence="1">
    <location>
        <begin position="431"/>
        <end position="465"/>
    </location>
</feature>
<feature type="compositionally biased region" description="Low complexity" evidence="1">
    <location>
        <begin position="234"/>
        <end position="244"/>
    </location>
</feature>
<evidence type="ECO:0000256" key="1">
    <source>
        <dbReference type="SAM" id="MobiDB-lite"/>
    </source>
</evidence>
<feature type="region of interest" description="Disordered" evidence="1">
    <location>
        <begin position="212"/>
        <end position="407"/>
    </location>
</feature>
<feature type="compositionally biased region" description="Polar residues" evidence="1">
    <location>
        <begin position="52"/>
        <end position="73"/>
    </location>
</feature>
<evidence type="ECO:0000259" key="2">
    <source>
        <dbReference type="PROSITE" id="PS00028"/>
    </source>
</evidence>
<accession>A0A1L7XQ68</accession>